<dbReference type="GO" id="GO:0000976">
    <property type="term" value="F:transcription cis-regulatory region binding"/>
    <property type="evidence" value="ECO:0007669"/>
    <property type="project" value="TreeGrafter"/>
</dbReference>
<dbReference type="AlphaFoldDB" id="A0A101J765"/>
<accession>A0A101J765</accession>
<protein>
    <submittedName>
        <fullName evidence="5">LacI family transcriptional regulator</fullName>
    </submittedName>
</protein>
<dbReference type="Gene3D" id="3.40.50.2300">
    <property type="match status" value="2"/>
</dbReference>
<dbReference type="CDD" id="cd01392">
    <property type="entry name" value="HTH_LacI"/>
    <property type="match status" value="1"/>
</dbReference>
<dbReference type="PROSITE" id="PS50932">
    <property type="entry name" value="HTH_LACI_2"/>
    <property type="match status" value="1"/>
</dbReference>
<evidence type="ECO:0000256" key="1">
    <source>
        <dbReference type="ARBA" id="ARBA00023015"/>
    </source>
</evidence>
<evidence type="ECO:0000313" key="6">
    <source>
        <dbReference type="Proteomes" id="UP000053244"/>
    </source>
</evidence>
<evidence type="ECO:0000256" key="3">
    <source>
        <dbReference type="ARBA" id="ARBA00023163"/>
    </source>
</evidence>
<dbReference type="Proteomes" id="UP000053244">
    <property type="component" value="Unassembled WGS sequence"/>
</dbReference>
<feature type="domain" description="HTH lacI-type" evidence="4">
    <location>
        <begin position="17"/>
        <end position="70"/>
    </location>
</feature>
<dbReference type="PANTHER" id="PTHR30146:SF138">
    <property type="entry name" value="TRANSCRIPTIONAL REGULATORY PROTEIN"/>
    <property type="match status" value="1"/>
</dbReference>
<dbReference type="InterPro" id="IPR010982">
    <property type="entry name" value="Lambda_DNA-bd_dom_sf"/>
</dbReference>
<sequence length="335" mass="34462">MLARAGDEGGGIHVVRTTVQDVARAAGVSVSTVSRALTGGIVSPATREAVLEVATRLGYQPNRAARGLITGRTGNLGLIVPDLRNPFFADVAKGVTARARAVDHGVFITDTDEDPVAELEALATLGRNTDGVLLCSPRASDADLLAAADPETTVLLHRRVPGLPSVVADIAGGIRQAVRHLRALGHRRIAYVCGPEDSWAAQQRLAALSTAGDLELLPLGGLAPTFDGGLLAGDLVLDSPVTAVLAYNDLVALGVLHRLAARGAVVPERMSVVGFDDVSLAAMSHPPLTSVAVPKDRAGAVGLDLLLGRTGATAEREMVLPTGLVVRASSGVARP</sequence>
<dbReference type="EMBL" id="LLZH01000352">
    <property type="protein sequence ID" value="KUL21499.1"/>
    <property type="molecule type" value="Genomic_DNA"/>
</dbReference>
<dbReference type="SUPFAM" id="SSF53822">
    <property type="entry name" value="Periplasmic binding protein-like I"/>
    <property type="match status" value="1"/>
</dbReference>
<dbReference type="GO" id="GO:0003700">
    <property type="term" value="F:DNA-binding transcription factor activity"/>
    <property type="evidence" value="ECO:0007669"/>
    <property type="project" value="TreeGrafter"/>
</dbReference>
<dbReference type="Pfam" id="PF00356">
    <property type="entry name" value="LacI"/>
    <property type="match status" value="1"/>
</dbReference>
<evidence type="ECO:0000313" key="5">
    <source>
        <dbReference type="EMBL" id="KUL21499.1"/>
    </source>
</evidence>
<gene>
    <name evidence="5" type="ORF">ADL15_50530</name>
</gene>
<dbReference type="InterPro" id="IPR046335">
    <property type="entry name" value="LacI/GalR-like_sensor"/>
</dbReference>
<dbReference type="CDD" id="cd06267">
    <property type="entry name" value="PBP1_LacI_sugar_binding-like"/>
    <property type="match status" value="1"/>
</dbReference>
<proteinExistence type="predicted"/>
<dbReference type="Gene3D" id="1.10.260.40">
    <property type="entry name" value="lambda repressor-like DNA-binding domains"/>
    <property type="match status" value="1"/>
</dbReference>
<dbReference type="Pfam" id="PF13377">
    <property type="entry name" value="Peripla_BP_3"/>
    <property type="match status" value="1"/>
</dbReference>
<keyword evidence="6" id="KW-1185">Reference proteome</keyword>
<keyword evidence="2" id="KW-0238">DNA-binding</keyword>
<keyword evidence="1" id="KW-0805">Transcription regulation</keyword>
<keyword evidence="3" id="KW-0804">Transcription</keyword>
<name>A0A101J765_9ACTN</name>
<dbReference type="InterPro" id="IPR028082">
    <property type="entry name" value="Peripla_BP_I"/>
</dbReference>
<dbReference type="SMART" id="SM00354">
    <property type="entry name" value="HTH_LACI"/>
    <property type="match status" value="1"/>
</dbReference>
<dbReference type="InterPro" id="IPR000843">
    <property type="entry name" value="HTH_LacI"/>
</dbReference>
<evidence type="ECO:0000259" key="4">
    <source>
        <dbReference type="PROSITE" id="PS50932"/>
    </source>
</evidence>
<organism evidence="5 6">
    <name type="scientific">Actinoplanes awajinensis subsp. mycoplanecinus</name>
    <dbReference type="NCBI Taxonomy" id="135947"/>
    <lineage>
        <taxon>Bacteria</taxon>
        <taxon>Bacillati</taxon>
        <taxon>Actinomycetota</taxon>
        <taxon>Actinomycetes</taxon>
        <taxon>Micromonosporales</taxon>
        <taxon>Micromonosporaceae</taxon>
        <taxon>Actinoplanes</taxon>
    </lineage>
</organism>
<dbReference type="PRINTS" id="PR00036">
    <property type="entry name" value="HTHLACI"/>
</dbReference>
<dbReference type="SUPFAM" id="SSF47413">
    <property type="entry name" value="lambda repressor-like DNA-binding domains"/>
    <property type="match status" value="1"/>
</dbReference>
<evidence type="ECO:0000256" key="2">
    <source>
        <dbReference type="ARBA" id="ARBA00023125"/>
    </source>
</evidence>
<comment type="caution">
    <text evidence="5">The sequence shown here is derived from an EMBL/GenBank/DDBJ whole genome shotgun (WGS) entry which is preliminary data.</text>
</comment>
<reference evidence="5 6" key="1">
    <citation type="submission" date="2015-10" db="EMBL/GenBank/DDBJ databases">
        <authorList>
            <person name="Gilbert D.G."/>
        </authorList>
    </citation>
    <scope>NUCLEOTIDE SEQUENCE [LARGE SCALE GENOMIC DNA]</scope>
    <source>
        <strain evidence="5 6">NRRL B-16712</strain>
    </source>
</reference>
<dbReference type="PANTHER" id="PTHR30146">
    <property type="entry name" value="LACI-RELATED TRANSCRIPTIONAL REPRESSOR"/>
    <property type="match status" value="1"/>
</dbReference>
<dbReference type="PROSITE" id="PS00356">
    <property type="entry name" value="HTH_LACI_1"/>
    <property type="match status" value="1"/>
</dbReference>